<dbReference type="Gene3D" id="3.40.30.10">
    <property type="entry name" value="Glutaredoxin"/>
    <property type="match status" value="1"/>
</dbReference>
<comment type="caution">
    <text evidence="2">The sequence shown here is derived from an EMBL/GenBank/DDBJ whole genome shotgun (WGS) entry which is preliminary data.</text>
</comment>
<feature type="domain" description="Thioredoxin" evidence="1">
    <location>
        <begin position="27"/>
        <end position="215"/>
    </location>
</feature>
<dbReference type="Proteomes" id="UP000472839">
    <property type="component" value="Unassembled WGS sequence"/>
</dbReference>
<evidence type="ECO:0000259" key="1">
    <source>
        <dbReference type="PROSITE" id="PS51352"/>
    </source>
</evidence>
<dbReference type="RefSeq" id="WP_152191215.1">
    <property type="nucleotide sequence ID" value="NZ_WFKJ01000038.1"/>
</dbReference>
<keyword evidence="4" id="KW-1185">Reference proteome</keyword>
<gene>
    <name evidence="3" type="ORF">GBG18_11465</name>
    <name evidence="2" type="ORF">GBG19_11925</name>
</gene>
<evidence type="ECO:0000313" key="3">
    <source>
        <dbReference type="EMBL" id="KAB7889250.1"/>
    </source>
</evidence>
<dbReference type="InterPro" id="IPR013766">
    <property type="entry name" value="Thioredoxin_domain"/>
</dbReference>
<evidence type="ECO:0000313" key="2">
    <source>
        <dbReference type="EMBL" id="KAB7886640.1"/>
    </source>
</evidence>
<dbReference type="PROSITE" id="PS51352">
    <property type="entry name" value="THIOREDOXIN_2"/>
    <property type="match status" value="1"/>
</dbReference>
<dbReference type="InterPro" id="IPR036249">
    <property type="entry name" value="Thioredoxin-like_sf"/>
</dbReference>
<reference evidence="4 5" key="1">
    <citation type="submission" date="2019-10" db="EMBL/GenBank/DDBJ databases">
        <title>Poseidonibacter ostreae sp. nov., isolated from the gut of the Ostrea denselamellosa.</title>
        <authorList>
            <person name="Choi A."/>
        </authorList>
    </citation>
    <scope>NUCLEOTIDE SEQUENCE [LARGE SCALE GENOMIC DNA]</scope>
    <source>
        <strain evidence="2 5">SJOD-M-33</strain>
        <strain evidence="3 4">SJOD-M-5</strain>
    </source>
</reference>
<organism evidence="2 5">
    <name type="scientific">Poseidonibacter ostreae</name>
    <dbReference type="NCBI Taxonomy" id="2654171"/>
    <lineage>
        <taxon>Bacteria</taxon>
        <taxon>Pseudomonadati</taxon>
        <taxon>Campylobacterota</taxon>
        <taxon>Epsilonproteobacteria</taxon>
        <taxon>Campylobacterales</taxon>
        <taxon>Arcobacteraceae</taxon>
        <taxon>Poseidonibacter</taxon>
    </lineage>
</organism>
<sequence length="216" mass="24551">MKNKKIVVISLLVLVLGFVFATYAFKSSESKKVENIVQNDAGAPYTRAHSPKFGENKKGVVVVEFVDPQCGPCGQFHPIIKKMYKENYEDISLVIRYLPNHQNSRFAVKLLEAARLQGKYTEALDAVFSNQDKWAETNNPKPELLWTFISQIDGIDIEKIKVDIKKPIFDEMMDIDSNDSRTLGVRGTPTIFVNGKKLEVLSYRTLSELVESEIYK</sequence>
<dbReference type="SUPFAM" id="SSF52833">
    <property type="entry name" value="Thioredoxin-like"/>
    <property type="match status" value="1"/>
</dbReference>
<dbReference type="Pfam" id="PF13462">
    <property type="entry name" value="Thioredoxin_4"/>
    <property type="match status" value="1"/>
</dbReference>
<dbReference type="InterPro" id="IPR012336">
    <property type="entry name" value="Thioredoxin-like_fold"/>
</dbReference>
<dbReference type="EMBL" id="WFKK01000039">
    <property type="protein sequence ID" value="KAB7886640.1"/>
    <property type="molecule type" value="Genomic_DNA"/>
</dbReference>
<dbReference type="AlphaFoldDB" id="A0A6L4WQ93"/>
<proteinExistence type="predicted"/>
<dbReference type="Proteomes" id="UP000461010">
    <property type="component" value="Unassembled WGS sequence"/>
</dbReference>
<name>A0A6L4WQ93_9BACT</name>
<evidence type="ECO:0000313" key="4">
    <source>
        <dbReference type="Proteomes" id="UP000461010"/>
    </source>
</evidence>
<evidence type="ECO:0000313" key="5">
    <source>
        <dbReference type="Proteomes" id="UP000472839"/>
    </source>
</evidence>
<protein>
    <submittedName>
        <fullName evidence="2">Thioredoxin domain-containing protein</fullName>
    </submittedName>
</protein>
<accession>A0A6L4WQ93</accession>
<dbReference type="EMBL" id="WFKJ01000038">
    <property type="protein sequence ID" value="KAB7889250.1"/>
    <property type="molecule type" value="Genomic_DNA"/>
</dbReference>